<gene>
    <name evidence="1" type="ORF">FHS94_002430</name>
</gene>
<protein>
    <submittedName>
        <fullName evidence="1">Uncharacterized protein</fullName>
    </submittedName>
</protein>
<proteinExistence type="predicted"/>
<dbReference type="Proteomes" id="UP000546200">
    <property type="component" value="Unassembled WGS sequence"/>
</dbReference>
<comment type="caution">
    <text evidence="1">The sequence shown here is derived from an EMBL/GenBank/DDBJ whole genome shotgun (WGS) entry which is preliminary data.</text>
</comment>
<dbReference type="RefSeq" id="WP_184058047.1">
    <property type="nucleotide sequence ID" value="NZ_JACIJK010000007.1"/>
</dbReference>
<evidence type="ECO:0000313" key="1">
    <source>
        <dbReference type="EMBL" id="MBB5715575.1"/>
    </source>
</evidence>
<organism evidence="1 2">
    <name type="scientific">Sphingomonas aerophila</name>
    <dbReference type="NCBI Taxonomy" id="1344948"/>
    <lineage>
        <taxon>Bacteria</taxon>
        <taxon>Pseudomonadati</taxon>
        <taxon>Pseudomonadota</taxon>
        <taxon>Alphaproteobacteria</taxon>
        <taxon>Sphingomonadales</taxon>
        <taxon>Sphingomonadaceae</taxon>
        <taxon>Sphingomonas</taxon>
    </lineage>
</organism>
<sequence length="120" mass="13874">MSEAPEAWDSQQVRIWLESRLAAARLDQAAADKRGYEARDDYDKAAAEEWVCRTLMAGRRTDDQAAFATQIKEMSAQDEYNMTGIYDDRRFDRHVRANLRKLAKMTKTNQGFTNTSRYQG</sequence>
<name>A0A7W9BE62_9SPHN</name>
<evidence type="ECO:0000313" key="2">
    <source>
        <dbReference type="Proteomes" id="UP000546200"/>
    </source>
</evidence>
<keyword evidence="2" id="KW-1185">Reference proteome</keyword>
<dbReference type="EMBL" id="JACIJK010000007">
    <property type="protein sequence ID" value="MBB5715575.1"/>
    <property type="molecule type" value="Genomic_DNA"/>
</dbReference>
<reference evidence="1 2" key="1">
    <citation type="submission" date="2020-08" db="EMBL/GenBank/DDBJ databases">
        <title>Genomic Encyclopedia of Type Strains, Phase IV (KMG-IV): sequencing the most valuable type-strain genomes for metagenomic binning, comparative biology and taxonomic classification.</title>
        <authorList>
            <person name="Goeker M."/>
        </authorList>
    </citation>
    <scope>NUCLEOTIDE SEQUENCE [LARGE SCALE GENOMIC DNA]</scope>
    <source>
        <strain evidence="1 2">DSM 100044</strain>
    </source>
</reference>
<dbReference type="AlphaFoldDB" id="A0A7W9BE62"/>
<accession>A0A7W9BE62</accession>